<accession>A0A7V1PUY5</accession>
<comment type="caution">
    <text evidence="4">The sequence shown here is derived from an EMBL/GenBank/DDBJ whole genome shotgun (WGS) entry which is preliminary data.</text>
</comment>
<dbReference type="PANTHER" id="PTHR36194:SF1">
    <property type="entry name" value="S-LAYER-LIKE PROTEIN"/>
    <property type="match status" value="1"/>
</dbReference>
<dbReference type="PANTHER" id="PTHR36194">
    <property type="entry name" value="S-LAYER-LIKE PROTEIN"/>
    <property type="match status" value="1"/>
</dbReference>
<evidence type="ECO:0000259" key="3">
    <source>
        <dbReference type="Pfam" id="PF08308"/>
    </source>
</evidence>
<keyword evidence="2" id="KW-1133">Transmembrane helix</keyword>
<evidence type="ECO:0000256" key="1">
    <source>
        <dbReference type="SAM" id="MobiDB-lite"/>
    </source>
</evidence>
<feature type="transmembrane region" description="Helical" evidence="2">
    <location>
        <begin position="215"/>
        <end position="236"/>
    </location>
</feature>
<feature type="domain" description="PEGA" evidence="3">
    <location>
        <begin position="406"/>
        <end position="465"/>
    </location>
</feature>
<dbReference type="AlphaFoldDB" id="A0A7V1PUY5"/>
<proteinExistence type="predicted"/>
<gene>
    <name evidence="4" type="ORF">ENJ10_05305</name>
</gene>
<sequence>MSAADNKFNEEELRRKIREELERKHSERKSKTRETVEQAQPMAQPVNESYFIETYIRRKLEEEVYGAHPEFVKCENHLNQIRWMTPLEMENEFEFFPVEEGFWQRLRNKLSGGPKVKIPDTAEIQQMIDKLRAEFEEDAQKRIEAYKAHIQVNKKAFADDLEKKIFEEEQDRFYSKLKGYYKYKNHIGETAWMTPEEFENQDEFMERYYTPRQILARRILTGMAVLAVMGGLYAGLQILKPESPRGYILVETGGVKGSLYIDQNLAVGFSPGVPYPVSEGRHELTVLASGYVTTPDSMEVTVGAEDTVSISFNLAAMSGKNGVVHIQAPHAEAGVYVDGVFRGILGDTPYLQLSEGDHTITLKHDYYLPTPGFHTFSLTAGDTVELSFSMRPSRKKETRVSSSSLGLIEVNTNVPGARIFLNGRPTGFQTDYVLQKIPFGRHVIRVELENYKTYPKERVVELNKDRRKAQVDFTLSATLRPTVIAVEPQNAPLFLDGKKLSDGRFSGKLPLGKHTITFGDVKGFYTPPARTIEIVDELENNFEFSYGVRLNVDMAPGNTRDTFGPVRVIPGYIVKGIEFKRSTENAPEVVDMPNGLGKAWKMGFAFQYRNPPGSDALELYFQVPSPLNITKDIVLKLWLYNSKEKYPLVIGGKARYRVILNNAVVRDHMTVKNELSAAGEDVYETVVLSRYLKPGLNKLIIATTDDNTLFLNLWKAAIR</sequence>
<dbReference type="Pfam" id="PF08308">
    <property type="entry name" value="PEGA"/>
    <property type="match status" value="1"/>
</dbReference>
<evidence type="ECO:0000256" key="2">
    <source>
        <dbReference type="SAM" id="Phobius"/>
    </source>
</evidence>
<organism evidence="4">
    <name type="scientific">Caldithrix abyssi</name>
    <dbReference type="NCBI Taxonomy" id="187145"/>
    <lineage>
        <taxon>Bacteria</taxon>
        <taxon>Pseudomonadati</taxon>
        <taxon>Calditrichota</taxon>
        <taxon>Calditrichia</taxon>
        <taxon>Calditrichales</taxon>
        <taxon>Calditrichaceae</taxon>
        <taxon>Caldithrix</taxon>
    </lineage>
</organism>
<name>A0A7V1PUY5_CALAY</name>
<dbReference type="InterPro" id="IPR013229">
    <property type="entry name" value="PEGA"/>
</dbReference>
<dbReference type="EMBL" id="DRLD01000148">
    <property type="protein sequence ID" value="HED10082.1"/>
    <property type="molecule type" value="Genomic_DNA"/>
</dbReference>
<dbReference type="Proteomes" id="UP000886005">
    <property type="component" value="Unassembled WGS sequence"/>
</dbReference>
<keyword evidence="2" id="KW-0472">Membrane</keyword>
<reference evidence="4" key="1">
    <citation type="journal article" date="2020" name="mSystems">
        <title>Genome- and Community-Level Interaction Insights into Carbon Utilization and Element Cycling Functions of Hydrothermarchaeota in Hydrothermal Sediment.</title>
        <authorList>
            <person name="Zhou Z."/>
            <person name="Liu Y."/>
            <person name="Xu W."/>
            <person name="Pan J."/>
            <person name="Luo Z.H."/>
            <person name="Li M."/>
        </authorList>
    </citation>
    <scope>NUCLEOTIDE SEQUENCE [LARGE SCALE GENOMIC DNA]</scope>
    <source>
        <strain evidence="4">HyVt-456</strain>
    </source>
</reference>
<protein>
    <submittedName>
        <fullName evidence="4">PEGA domain-containing protein</fullName>
    </submittedName>
</protein>
<keyword evidence="2" id="KW-0812">Transmembrane</keyword>
<feature type="region of interest" description="Disordered" evidence="1">
    <location>
        <begin position="19"/>
        <end position="42"/>
    </location>
</feature>
<evidence type="ECO:0000313" key="4">
    <source>
        <dbReference type="EMBL" id="HED10082.1"/>
    </source>
</evidence>